<keyword evidence="3" id="KW-1185">Reference proteome</keyword>
<feature type="region of interest" description="Disordered" evidence="1">
    <location>
        <begin position="132"/>
        <end position="153"/>
    </location>
</feature>
<protein>
    <submittedName>
        <fullName evidence="2">(Mediterranean fruit fly) hypothetical protein</fullName>
    </submittedName>
</protein>
<evidence type="ECO:0000313" key="2">
    <source>
        <dbReference type="EMBL" id="CAD6991421.1"/>
    </source>
</evidence>
<evidence type="ECO:0000256" key="1">
    <source>
        <dbReference type="SAM" id="MobiDB-lite"/>
    </source>
</evidence>
<proteinExistence type="predicted"/>
<evidence type="ECO:0000313" key="3">
    <source>
        <dbReference type="Proteomes" id="UP000606786"/>
    </source>
</evidence>
<name>A0A811TYT7_CERCA</name>
<dbReference type="AlphaFoldDB" id="A0A811TYT7"/>
<accession>A0A811TYT7</accession>
<sequence>MSGGKQVLQQRNRSVGNLQRCVQMKLKTIFSAVCVCLLLLLFSKSVISAQPYNKTASRSSAYLGKHSATVYTVAPFPGDAQVHRANILVPLRVVTYCNRKPDLTAKSISSSLLCCHAHKSQVFARSKLKPKVFGSKSHEKNEKKKNKKKEKKKSICAAVFSSGQHYHSP</sequence>
<reference evidence="2" key="1">
    <citation type="submission" date="2020-11" db="EMBL/GenBank/DDBJ databases">
        <authorList>
            <person name="Whitehead M."/>
        </authorList>
    </citation>
    <scope>NUCLEOTIDE SEQUENCE</scope>
    <source>
        <strain evidence="2">EGII</strain>
    </source>
</reference>
<dbReference type="Proteomes" id="UP000606786">
    <property type="component" value="Unassembled WGS sequence"/>
</dbReference>
<gene>
    <name evidence="2" type="ORF">CCAP1982_LOCUS348</name>
</gene>
<organism evidence="2 3">
    <name type="scientific">Ceratitis capitata</name>
    <name type="common">Mediterranean fruit fly</name>
    <name type="synonym">Tephritis capitata</name>
    <dbReference type="NCBI Taxonomy" id="7213"/>
    <lineage>
        <taxon>Eukaryota</taxon>
        <taxon>Metazoa</taxon>
        <taxon>Ecdysozoa</taxon>
        <taxon>Arthropoda</taxon>
        <taxon>Hexapoda</taxon>
        <taxon>Insecta</taxon>
        <taxon>Pterygota</taxon>
        <taxon>Neoptera</taxon>
        <taxon>Endopterygota</taxon>
        <taxon>Diptera</taxon>
        <taxon>Brachycera</taxon>
        <taxon>Muscomorpha</taxon>
        <taxon>Tephritoidea</taxon>
        <taxon>Tephritidae</taxon>
        <taxon>Ceratitis</taxon>
        <taxon>Ceratitis</taxon>
    </lineage>
</organism>
<comment type="caution">
    <text evidence="2">The sequence shown here is derived from an EMBL/GenBank/DDBJ whole genome shotgun (WGS) entry which is preliminary data.</text>
</comment>
<feature type="compositionally biased region" description="Basic residues" evidence="1">
    <location>
        <begin position="143"/>
        <end position="153"/>
    </location>
</feature>
<dbReference type="EMBL" id="CAJHJT010000001">
    <property type="protein sequence ID" value="CAD6991421.1"/>
    <property type="molecule type" value="Genomic_DNA"/>
</dbReference>